<organism evidence="2 3">
    <name type="scientific">Vitrella brassicaformis (strain CCMP3155)</name>
    <dbReference type="NCBI Taxonomy" id="1169540"/>
    <lineage>
        <taxon>Eukaryota</taxon>
        <taxon>Sar</taxon>
        <taxon>Alveolata</taxon>
        <taxon>Colpodellida</taxon>
        <taxon>Vitrellaceae</taxon>
        <taxon>Vitrella</taxon>
    </lineage>
</organism>
<sequence length="553" mass="60611">MTMPASLSDCPSVARLISDCDASLDALREQETGARDGAKQLAEEIMASVAAKGGVWQPPETTGEVLVNAGGVVFPVSRRGLLMPLMRNRYISVLLMHFADGLPRDSNGHMYLEVSSAYFDAFLDALTLYETGRANTVTLLAPKAADPAYAEYDSLFMREVKVFSPSDDQQQAPLDAVTANTGGGQPWDSTAALDEATQQHLDAAQRSIRAYAKPLKTLWRLKEDIKAFLAAMEPFMKTPEDGDKVLLSVTILGRQVVMMKSTLLRLGANHPLLTRFSDTPPNWPDRHIRQTPAKHFITTVEFARRIATMPHSQLIHPPLLDEGERRLCIEDMEMYGIAYAPLCHLPPGGEFIVKSSEEWGSVLDMIDKPACRASLLYKSSRDGGDFGTMMDKVGDASGLLFLINHNDTHRFGAFVDGQLKPPADPTQISANYKVQQFLISISGAYPKITKVPLPEVRQWVGVAGSDASINASNTDSRGKLFLGNGYLWFAWASPGPVDDVRSMTQWIREKDDLPDGYLGQFNDQNHGTLAADLHLTAKEIEVWQVTGGGATSA</sequence>
<feature type="domain" description="TLDc" evidence="1">
    <location>
        <begin position="372"/>
        <end position="544"/>
    </location>
</feature>
<evidence type="ECO:0000259" key="1">
    <source>
        <dbReference type="Pfam" id="PF07534"/>
    </source>
</evidence>
<keyword evidence="3" id="KW-1185">Reference proteome</keyword>
<accession>A0A0G4FSD2</accession>
<gene>
    <name evidence="2" type="ORF">Vbra_21613</name>
</gene>
<dbReference type="Proteomes" id="UP000041254">
    <property type="component" value="Unassembled WGS sequence"/>
</dbReference>
<evidence type="ECO:0000313" key="3">
    <source>
        <dbReference type="Proteomes" id="UP000041254"/>
    </source>
</evidence>
<evidence type="ECO:0000313" key="2">
    <source>
        <dbReference type="EMBL" id="CEM17321.1"/>
    </source>
</evidence>
<proteinExistence type="predicted"/>
<dbReference type="VEuPathDB" id="CryptoDB:Vbra_21613"/>
<dbReference type="AlphaFoldDB" id="A0A0G4FSD2"/>
<dbReference type="InParanoid" id="A0A0G4FSD2"/>
<name>A0A0G4FSD2_VITBC</name>
<protein>
    <recommendedName>
        <fullName evidence="1">TLDc domain-containing protein</fullName>
    </recommendedName>
</protein>
<dbReference type="EMBL" id="CDMY01000488">
    <property type="protein sequence ID" value="CEM17321.1"/>
    <property type="molecule type" value="Genomic_DNA"/>
</dbReference>
<dbReference type="PhylomeDB" id="A0A0G4FSD2"/>
<reference evidence="2 3" key="1">
    <citation type="submission" date="2014-11" db="EMBL/GenBank/DDBJ databases">
        <authorList>
            <person name="Zhu J."/>
            <person name="Qi W."/>
            <person name="Song R."/>
        </authorList>
    </citation>
    <scope>NUCLEOTIDE SEQUENCE [LARGE SCALE GENOMIC DNA]</scope>
</reference>
<dbReference type="InterPro" id="IPR006571">
    <property type="entry name" value="TLDc_dom"/>
</dbReference>
<dbReference type="Pfam" id="PF07534">
    <property type="entry name" value="TLD"/>
    <property type="match status" value="1"/>
</dbReference>